<protein>
    <submittedName>
        <fullName evidence="2">Uncharacterized protein</fullName>
    </submittedName>
</protein>
<sequence>MSKRRGPIELKDVEMQRLRRAWEQAREGKPGAKELLLKVLLAHKSVDSFVRHWTVLKTMPLPKKSEEEILDDLVMQSLREKSPPTAWSRAEAFISGSPKPVSGGLPSLGKRTK</sequence>
<keyword evidence="3" id="KW-1185">Reference proteome</keyword>
<proteinExistence type="predicted"/>
<dbReference type="GeneID" id="96868508"/>
<dbReference type="Proteomes" id="UP000831759">
    <property type="component" value="Chromosome"/>
</dbReference>
<evidence type="ECO:0000313" key="3">
    <source>
        <dbReference type="Proteomes" id="UP000831759"/>
    </source>
</evidence>
<reference evidence="2 3" key="1">
    <citation type="journal article" date="2022" name="Int. J. Syst. Evol. Microbiol.">
        <title>Characterization of Alcaligenes aquatilis as a novel member of heterotrophic nitrifier-aerobic denitrifier and its performance in treating piggery wastewater.</title>
        <authorList>
            <person name="Cao X."/>
            <person name="Zhao B."/>
            <person name="Wu Y."/>
            <person name="Huang J."/>
            <person name="Wang H."/>
            <person name="Sun X."/>
            <person name="Li S."/>
        </authorList>
    </citation>
    <scope>NUCLEOTIDE SEQUENCE [LARGE SCALE GENOMIC DNA]</scope>
    <source>
        <strain evidence="2 3">AS1</strain>
    </source>
</reference>
<dbReference type="RefSeq" id="WP_249461920.1">
    <property type="nucleotide sequence ID" value="NZ_CP094619.1"/>
</dbReference>
<evidence type="ECO:0000313" key="2">
    <source>
        <dbReference type="EMBL" id="UQN37287.1"/>
    </source>
</evidence>
<organism evidence="2 3">
    <name type="scientific">Alcaligenes aquatilis</name>
    <dbReference type="NCBI Taxonomy" id="323284"/>
    <lineage>
        <taxon>Bacteria</taxon>
        <taxon>Pseudomonadati</taxon>
        <taxon>Pseudomonadota</taxon>
        <taxon>Betaproteobacteria</taxon>
        <taxon>Burkholderiales</taxon>
        <taxon>Alcaligenaceae</taxon>
        <taxon>Alcaligenes</taxon>
    </lineage>
</organism>
<evidence type="ECO:0000256" key="1">
    <source>
        <dbReference type="SAM" id="MobiDB-lite"/>
    </source>
</evidence>
<dbReference type="EMBL" id="CP094619">
    <property type="protein sequence ID" value="UQN37287.1"/>
    <property type="molecule type" value="Genomic_DNA"/>
</dbReference>
<feature type="region of interest" description="Disordered" evidence="1">
    <location>
        <begin position="93"/>
        <end position="113"/>
    </location>
</feature>
<name>A0ABY4NJX0_9BURK</name>
<accession>A0ABY4NJX0</accession>
<gene>
    <name evidence="2" type="ORF">MTR80_06170</name>
</gene>